<feature type="binding site" evidence="13">
    <location>
        <begin position="476"/>
        <end position="483"/>
    </location>
    <ligand>
        <name>GTP</name>
        <dbReference type="ChEBI" id="CHEBI:37565"/>
        <label>2</label>
    </ligand>
</feature>
<dbReference type="InterPro" id="IPR015946">
    <property type="entry name" value="KH_dom-like_a/b"/>
</dbReference>
<evidence type="ECO:0000256" key="11">
    <source>
        <dbReference type="ARBA" id="ARBA00048478"/>
    </source>
</evidence>
<comment type="catalytic activity">
    <reaction evidence="10 14">
        <text>dCMP + ATP = dCDP + ADP</text>
        <dbReference type="Rhea" id="RHEA:25094"/>
        <dbReference type="ChEBI" id="CHEBI:30616"/>
        <dbReference type="ChEBI" id="CHEBI:57566"/>
        <dbReference type="ChEBI" id="CHEBI:58593"/>
        <dbReference type="ChEBI" id="CHEBI:456216"/>
        <dbReference type="EC" id="2.7.4.25"/>
    </reaction>
</comment>
<gene>
    <name evidence="14" type="primary">cmk</name>
    <name evidence="13" type="synonym">der</name>
    <name evidence="17" type="ORF">HMPREF9238_00239</name>
</gene>
<proteinExistence type="inferred from homology"/>
<feature type="binding site" evidence="14">
    <location>
        <begin position="27"/>
        <end position="35"/>
    </location>
    <ligand>
        <name>ATP</name>
        <dbReference type="ChEBI" id="CHEBI:30616"/>
    </ligand>
</feature>
<evidence type="ECO:0000256" key="1">
    <source>
        <dbReference type="ARBA" id="ARBA00008279"/>
    </source>
</evidence>
<evidence type="ECO:0000256" key="3">
    <source>
        <dbReference type="ARBA" id="ARBA00022517"/>
    </source>
</evidence>
<dbReference type="CDD" id="cd01894">
    <property type="entry name" value="EngA1"/>
    <property type="match status" value="1"/>
</dbReference>
<dbReference type="PROSITE" id="PS51712">
    <property type="entry name" value="G_ENGA"/>
    <property type="match status" value="2"/>
</dbReference>
<dbReference type="GO" id="GO:0036431">
    <property type="term" value="F:dCMP kinase activity"/>
    <property type="evidence" value="ECO:0007669"/>
    <property type="project" value="InterPro"/>
</dbReference>
<evidence type="ECO:0000256" key="2">
    <source>
        <dbReference type="ARBA" id="ARBA00009427"/>
    </source>
</evidence>
<dbReference type="PANTHER" id="PTHR43834">
    <property type="entry name" value="GTPASE DER"/>
    <property type="match status" value="1"/>
</dbReference>
<feature type="domain" description="EngA-type G" evidence="16">
    <location>
        <begin position="295"/>
        <end position="458"/>
    </location>
</feature>
<keyword evidence="6 13" id="KW-0547">Nucleotide-binding</keyword>
<dbReference type="Pfam" id="PF01926">
    <property type="entry name" value="MMR_HSR1"/>
    <property type="match status" value="2"/>
</dbReference>
<dbReference type="GO" id="GO:0042254">
    <property type="term" value="P:ribosome biogenesis"/>
    <property type="evidence" value="ECO:0007669"/>
    <property type="project" value="UniProtKB-KW"/>
</dbReference>
<keyword evidence="9 13" id="KW-0342">GTP-binding</keyword>
<dbReference type="NCBIfam" id="TIGR00017">
    <property type="entry name" value="cmk"/>
    <property type="match status" value="1"/>
</dbReference>
<keyword evidence="3 13" id="KW-0690">Ribosome biogenesis</keyword>
<dbReference type="FunFam" id="3.40.50.300:FF:000057">
    <property type="entry name" value="GTPase Der"/>
    <property type="match status" value="1"/>
</dbReference>
<dbReference type="HAMAP" id="MF_00238">
    <property type="entry name" value="Cytidyl_kinase_type1"/>
    <property type="match status" value="1"/>
</dbReference>
<dbReference type="NCBIfam" id="NF002828">
    <property type="entry name" value="PRK03003.1"/>
    <property type="match status" value="1"/>
</dbReference>
<dbReference type="EC" id="2.7.4.25" evidence="14"/>
<dbReference type="GO" id="GO:0005737">
    <property type="term" value="C:cytoplasm"/>
    <property type="evidence" value="ECO:0007669"/>
    <property type="project" value="UniProtKB-SubCell"/>
</dbReference>
<dbReference type="EMBL" id="AGWN01000001">
    <property type="protein sequence ID" value="EPD30495.1"/>
    <property type="molecule type" value="Genomic_DNA"/>
</dbReference>
<keyword evidence="4 14" id="KW-0808">Transferase</keyword>
<keyword evidence="8 14" id="KW-0067">ATP-binding</keyword>
<dbReference type="InterPro" id="IPR005225">
    <property type="entry name" value="Small_GTP-bd"/>
</dbReference>
<evidence type="ECO:0000256" key="9">
    <source>
        <dbReference type="ARBA" id="ARBA00023134"/>
    </source>
</evidence>
<dbReference type="SMART" id="SM00382">
    <property type="entry name" value="AAA"/>
    <property type="match status" value="3"/>
</dbReference>
<dbReference type="NCBIfam" id="TIGR03594">
    <property type="entry name" value="GTPase_EngA"/>
    <property type="match status" value="1"/>
</dbReference>
<feature type="binding site" evidence="13">
    <location>
        <begin position="523"/>
        <end position="527"/>
    </location>
    <ligand>
        <name>GTP</name>
        <dbReference type="ChEBI" id="CHEBI:37565"/>
        <label>2</label>
    </ligand>
</feature>
<comment type="similarity">
    <text evidence="1 13 15">Belongs to the TRAFAC class TrmE-Era-EngA-EngB-Septin-like GTPase superfamily. EngA (Der) GTPase family.</text>
</comment>
<keyword evidence="5" id="KW-0677">Repeat</keyword>
<dbReference type="GO" id="GO:0005525">
    <property type="term" value="F:GTP binding"/>
    <property type="evidence" value="ECO:0007669"/>
    <property type="project" value="UniProtKB-UniRule"/>
</dbReference>
<feature type="binding site" evidence="13">
    <location>
        <begin position="348"/>
        <end position="352"/>
    </location>
    <ligand>
        <name>GTP</name>
        <dbReference type="ChEBI" id="CHEBI:37565"/>
        <label>1</label>
    </ligand>
</feature>
<comment type="function">
    <text evidence="12 13">GTPase that plays an essential role in the late steps of ribosome biogenesis.</text>
</comment>
<evidence type="ECO:0000259" key="16">
    <source>
        <dbReference type="PROSITE" id="PS51712"/>
    </source>
</evidence>
<dbReference type="Gene3D" id="3.30.300.20">
    <property type="match status" value="1"/>
</dbReference>
<reference evidence="17 18" key="1">
    <citation type="submission" date="2013-05" db="EMBL/GenBank/DDBJ databases">
        <title>The Genome Sequence of Actinomyces europaeus ACS-120-V-COL10B.</title>
        <authorList>
            <consortium name="The Broad Institute Genomics Platform"/>
            <person name="Earl A."/>
            <person name="Ward D."/>
            <person name="Feldgarden M."/>
            <person name="Gevers D."/>
            <person name="Saerens B."/>
            <person name="Vaneechoutte M."/>
            <person name="Walker B."/>
            <person name="Young S."/>
            <person name="Zeng Q."/>
            <person name="Gargeya S."/>
            <person name="Fitzgerald M."/>
            <person name="Haas B."/>
            <person name="Abouelleil A."/>
            <person name="Allen A.W."/>
            <person name="Alvarado L."/>
            <person name="Arachchi H.M."/>
            <person name="Berlin A.M."/>
            <person name="Chapman S.B."/>
            <person name="Gainer-Dewar J."/>
            <person name="Goldberg J."/>
            <person name="Griggs A."/>
            <person name="Gujja S."/>
            <person name="Hansen M."/>
            <person name="Howarth C."/>
            <person name="Imamovic A."/>
            <person name="Ireland A."/>
            <person name="Larimer J."/>
            <person name="McCowan C."/>
            <person name="Murphy C."/>
            <person name="Pearson M."/>
            <person name="Poon T.W."/>
            <person name="Priest M."/>
            <person name="Roberts A."/>
            <person name="Saif S."/>
            <person name="Shea T."/>
            <person name="Sisk P."/>
            <person name="Sykes S."/>
            <person name="Wortman J."/>
            <person name="Nusbaum C."/>
            <person name="Birren B."/>
        </authorList>
    </citation>
    <scope>NUCLEOTIDE SEQUENCE [LARGE SCALE GENOMIC DNA]</scope>
    <source>
        <strain evidence="17 18">ACS-120-V-Col10b</strain>
    </source>
</reference>
<keyword evidence="7 14" id="KW-0418">Kinase</keyword>
<dbReference type="InterPro" id="IPR006073">
    <property type="entry name" value="GTP-bd"/>
</dbReference>
<evidence type="ECO:0000256" key="7">
    <source>
        <dbReference type="ARBA" id="ARBA00022777"/>
    </source>
</evidence>
<dbReference type="InterPro" id="IPR032859">
    <property type="entry name" value="KH_dom-like"/>
</dbReference>
<evidence type="ECO:0000256" key="15">
    <source>
        <dbReference type="PROSITE-ProRule" id="PRU01049"/>
    </source>
</evidence>
<dbReference type="AlphaFoldDB" id="A0A9W5RDT3"/>
<dbReference type="GO" id="GO:0005524">
    <property type="term" value="F:ATP binding"/>
    <property type="evidence" value="ECO:0007669"/>
    <property type="project" value="UniProtKB-UniRule"/>
</dbReference>
<protein>
    <recommendedName>
        <fullName evidence="13 14">Multifunctional fusion protein</fullName>
    </recommendedName>
    <domain>
        <recommendedName>
            <fullName evidence="14">Cytidylate kinase</fullName>
            <shortName evidence="14">CK</shortName>
            <ecNumber evidence="14">2.7.4.25</ecNumber>
        </recommendedName>
        <alternativeName>
            <fullName evidence="14">Cytidine monophosphate kinase</fullName>
            <shortName evidence="14">CMP kinase</shortName>
        </alternativeName>
    </domain>
    <domain>
        <recommendedName>
            <fullName evidence="13">GTPase Der</fullName>
        </recommendedName>
        <alternativeName>
            <fullName evidence="13">GTP-binding protein EngA</fullName>
        </alternativeName>
    </domain>
</protein>
<feature type="domain" description="EngA-type G" evidence="16">
    <location>
        <begin position="470"/>
        <end position="643"/>
    </location>
</feature>
<accession>A0A9W5RDT3</accession>
<dbReference type="InterPro" id="IPR031166">
    <property type="entry name" value="G_ENGA"/>
</dbReference>
<dbReference type="FunFam" id="3.30.300.20:FF:000004">
    <property type="entry name" value="GTPase Der"/>
    <property type="match status" value="1"/>
</dbReference>
<evidence type="ECO:0000256" key="4">
    <source>
        <dbReference type="ARBA" id="ARBA00022679"/>
    </source>
</evidence>
<organism evidence="17 18">
    <name type="scientific">Gleimia europaea ACS-120-V-Col10b</name>
    <dbReference type="NCBI Taxonomy" id="883069"/>
    <lineage>
        <taxon>Bacteria</taxon>
        <taxon>Bacillati</taxon>
        <taxon>Actinomycetota</taxon>
        <taxon>Actinomycetes</taxon>
        <taxon>Actinomycetales</taxon>
        <taxon>Actinomycetaceae</taxon>
        <taxon>Gleimia</taxon>
    </lineage>
</organism>
<evidence type="ECO:0000256" key="6">
    <source>
        <dbReference type="ARBA" id="ARBA00022741"/>
    </source>
</evidence>
<name>A0A9W5RDT3_9ACTO</name>
<feature type="binding site" evidence="13">
    <location>
        <begin position="588"/>
        <end position="591"/>
    </location>
    <ligand>
        <name>GTP</name>
        <dbReference type="ChEBI" id="CHEBI:37565"/>
        <label>2</label>
    </ligand>
</feature>
<dbReference type="Gene3D" id="3.40.50.300">
    <property type="entry name" value="P-loop containing nucleotide triphosphate hydrolases"/>
    <property type="match status" value="3"/>
</dbReference>
<comment type="catalytic activity">
    <reaction evidence="11 14">
        <text>CMP + ATP = CDP + ADP</text>
        <dbReference type="Rhea" id="RHEA:11600"/>
        <dbReference type="ChEBI" id="CHEBI:30616"/>
        <dbReference type="ChEBI" id="CHEBI:58069"/>
        <dbReference type="ChEBI" id="CHEBI:60377"/>
        <dbReference type="ChEBI" id="CHEBI:456216"/>
        <dbReference type="EC" id="2.7.4.25"/>
    </reaction>
</comment>
<dbReference type="SUPFAM" id="SSF52540">
    <property type="entry name" value="P-loop containing nucleoside triphosphate hydrolases"/>
    <property type="match status" value="3"/>
</dbReference>
<dbReference type="Proteomes" id="UP000014387">
    <property type="component" value="Unassembled WGS sequence"/>
</dbReference>
<dbReference type="NCBIfam" id="TIGR00231">
    <property type="entry name" value="small_GTP"/>
    <property type="match status" value="2"/>
</dbReference>
<dbReference type="Pfam" id="PF02224">
    <property type="entry name" value="Cytidylate_kin"/>
    <property type="match status" value="1"/>
</dbReference>
<feature type="binding site" evidence="13">
    <location>
        <begin position="301"/>
        <end position="308"/>
    </location>
    <ligand>
        <name>GTP</name>
        <dbReference type="ChEBI" id="CHEBI:37565"/>
        <label>1</label>
    </ligand>
</feature>
<dbReference type="PANTHER" id="PTHR43834:SF6">
    <property type="entry name" value="GTPASE DER"/>
    <property type="match status" value="1"/>
</dbReference>
<dbReference type="CDD" id="cd02020">
    <property type="entry name" value="CMPK"/>
    <property type="match status" value="1"/>
</dbReference>
<comment type="subcellular location">
    <subcellularLocation>
        <location evidence="14">Cytoplasm</location>
    </subcellularLocation>
</comment>
<dbReference type="GO" id="GO:0043022">
    <property type="term" value="F:ribosome binding"/>
    <property type="evidence" value="ECO:0007669"/>
    <property type="project" value="TreeGrafter"/>
</dbReference>
<keyword evidence="18" id="KW-1185">Reference proteome</keyword>
<dbReference type="HAMAP" id="MF_00195">
    <property type="entry name" value="GTPase_Der"/>
    <property type="match status" value="1"/>
</dbReference>
<keyword evidence="14" id="KW-0963">Cytoplasm</keyword>
<comment type="caution">
    <text evidence="17">The sequence shown here is derived from an EMBL/GenBank/DDBJ whole genome shotgun (WGS) entry which is preliminary data.</text>
</comment>
<evidence type="ECO:0000256" key="10">
    <source>
        <dbReference type="ARBA" id="ARBA00047615"/>
    </source>
</evidence>
<dbReference type="InterPro" id="IPR027417">
    <property type="entry name" value="P-loop_NTPase"/>
</dbReference>
<dbReference type="NCBIfam" id="NF007071">
    <property type="entry name" value="PRK09518.1"/>
    <property type="match status" value="1"/>
</dbReference>
<dbReference type="InterPro" id="IPR011994">
    <property type="entry name" value="Cytidylate_kinase_dom"/>
</dbReference>
<dbReference type="CDD" id="cd01895">
    <property type="entry name" value="EngA2"/>
    <property type="match status" value="1"/>
</dbReference>
<dbReference type="FunFam" id="3.40.50.300:FF:000040">
    <property type="entry name" value="GTPase Der"/>
    <property type="match status" value="1"/>
</dbReference>
<dbReference type="Pfam" id="PF14714">
    <property type="entry name" value="KH_dom-like"/>
    <property type="match status" value="1"/>
</dbReference>
<evidence type="ECO:0000256" key="12">
    <source>
        <dbReference type="ARBA" id="ARBA00053470"/>
    </source>
</evidence>
<comment type="similarity">
    <text evidence="2 14">Belongs to the cytidylate kinase family. Type 1 subfamily.</text>
</comment>
<evidence type="ECO:0000256" key="5">
    <source>
        <dbReference type="ARBA" id="ARBA00022737"/>
    </source>
</evidence>
<dbReference type="GO" id="GO:0006220">
    <property type="term" value="P:pyrimidine nucleotide metabolic process"/>
    <property type="evidence" value="ECO:0007669"/>
    <property type="project" value="UniProtKB-UniRule"/>
</dbReference>
<comment type="subunit">
    <text evidence="13">Associates with the 50S ribosomal subunit.</text>
</comment>
<dbReference type="InterPro" id="IPR016484">
    <property type="entry name" value="GTPase_Der"/>
</dbReference>
<evidence type="ECO:0000256" key="8">
    <source>
        <dbReference type="ARBA" id="ARBA00022840"/>
    </source>
</evidence>
<evidence type="ECO:0000256" key="13">
    <source>
        <dbReference type="HAMAP-Rule" id="MF_00195"/>
    </source>
</evidence>
<dbReference type="InterPro" id="IPR003136">
    <property type="entry name" value="Cytidylate_kin"/>
</dbReference>
<dbReference type="InterPro" id="IPR003593">
    <property type="entry name" value="AAA+_ATPase"/>
</dbReference>
<evidence type="ECO:0000256" key="14">
    <source>
        <dbReference type="HAMAP-Rule" id="MF_00238"/>
    </source>
</evidence>
<feature type="binding site" evidence="13">
    <location>
        <begin position="410"/>
        <end position="413"/>
    </location>
    <ligand>
        <name>GTP</name>
        <dbReference type="ChEBI" id="CHEBI:37565"/>
        <label>1</label>
    </ligand>
</feature>
<sequence length="730" mass="79819">MEETANMSVEQMKALISELGLSVAIDGPSGSGKSTVARALARELGIGYLDTGAMYRALTWYCLDVGLPLDDHAAVAGAADSFPLSITTSPDDFRVTVGDTDVTDQIRESRISKVVSKTATNLDVRESLVRQQREIINAARQRGNGMVTEGRDITTVVAPDADVRLLLTASAEARMKRRAVQLLGEGVDEAAIESMRTEVVGRDAKDSTVVNFQEATEGQILVDSSALDAQQTLALVLGYVGQNLADRAEQAKVEDARVRAMRAALSSYELYDEDKDVLAGEVPLEESEVSSSGNPVLAIVGRPNVGKSTLVNRILQRRAAVVQDTPGVTRDRVSYPANWNGRDFTLVDTGGWEVDVRGLDRSVAEQAEIAIEMSDAVLFVVDATVGITDTDERIVKILRRCGKPVVLAANKVDSAAQEADAYALWNLGLGEPLPVSALHGRGAGDVLDAVMKILPEESAVVQKLPQGGPRRVALIGRPNVGKSSLLNQLAGENRVVVDNTAGTTRDPVDELIEMDGRQWWFVDTAGIRRKMHRTSGADYYASIRTQAAIEKSEVAMVLLDATEPLSEQDVRIVQAALDLGRALVIVNNKWDLVDEDRRWEIQHEQERDLAHVSWAPRINLSARTGWHTNRIVKALDTSLNSWDMRISTAKLNSFLGELVAATPHPVRGGKQPRILFATQVSARPPRFVIFTTGFLDPGYRRFIERRLRETFGFAGTPIKISVRVREKKHR</sequence>
<evidence type="ECO:0000313" key="18">
    <source>
        <dbReference type="Proteomes" id="UP000014387"/>
    </source>
</evidence>
<dbReference type="PRINTS" id="PR00326">
    <property type="entry name" value="GTP1OBG"/>
</dbReference>
<evidence type="ECO:0000313" key="17">
    <source>
        <dbReference type="EMBL" id="EPD30495.1"/>
    </source>
</evidence>